<reference evidence="1" key="1">
    <citation type="journal article" date="2012" name="PLoS Genet.">
        <title>Comparative analysis of the genomes of two field isolates of the rice blast fungus Magnaporthe oryzae.</title>
        <authorList>
            <person name="Xue M."/>
            <person name="Yang J."/>
            <person name="Li Z."/>
            <person name="Hu S."/>
            <person name="Yao N."/>
            <person name="Dean R.A."/>
            <person name="Zhao W."/>
            <person name="Shen M."/>
            <person name="Zhang H."/>
            <person name="Li C."/>
            <person name="Liu L."/>
            <person name="Cao L."/>
            <person name="Xu X."/>
            <person name="Xing Y."/>
            <person name="Hsiang T."/>
            <person name="Zhang Z."/>
            <person name="Xu J.R."/>
            <person name="Peng Y.L."/>
        </authorList>
    </citation>
    <scope>NUCLEOTIDE SEQUENCE</scope>
    <source>
        <strain evidence="1">Y34</strain>
    </source>
</reference>
<protein>
    <submittedName>
        <fullName evidence="1">Uncharacterized protein</fullName>
    </submittedName>
</protein>
<dbReference type="AlphaFoldDB" id="A0AA97PFA6"/>
<feature type="non-terminal residue" evidence="1">
    <location>
        <position position="141"/>
    </location>
</feature>
<name>A0AA97PFA6_PYRO3</name>
<dbReference type="PANTHER" id="PTHR47263">
    <property type="entry name" value="ADENYLATE CYCLASE ACTIVATION PROTEIN GIT1"/>
    <property type="match status" value="1"/>
</dbReference>
<dbReference type="InterPro" id="IPR052811">
    <property type="entry name" value="Glucose_resp_signaling"/>
</dbReference>
<dbReference type="EMBL" id="JH793926">
    <property type="protein sequence ID" value="ELQ32482.1"/>
    <property type="molecule type" value="Genomic_DNA"/>
</dbReference>
<accession>A0AA97PFA6</accession>
<evidence type="ECO:0000313" key="1">
    <source>
        <dbReference type="EMBL" id="ELQ32482.1"/>
    </source>
</evidence>
<gene>
    <name evidence="1" type="ORF">OOU_Y34scaffold01130g1</name>
</gene>
<organism evidence="1">
    <name type="scientific">Pyricularia oryzae (strain Y34)</name>
    <name type="common">Rice blast fungus</name>
    <name type="synonym">Magnaporthe oryzae</name>
    <dbReference type="NCBI Taxonomy" id="1143189"/>
    <lineage>
        <taxon>Eukaryota</taxon>
        <taxon>Fungi</taxon>
        <taxon>Dikarya</taxon>
        <taxon>Ascomycota</taxon>
        <taxon>Pezizomycotina</taxon>
        <taxon>Sordariomycetes</taxon>
        <taxon>Sordariomycetidae</taxon>
        <taxon>Magnaporthales</taxon>
        <taxon>Pyriculariaceae</taxon>
        <taxon>Pyricularia</taxon>
    </lineage>
</organism>
<dbReference type="PANTHER" id="PTHR47263:SF1">
    <property type="entry name" value="C2 DOMAIN PROTEIN (AFU_ORTHOLOGUE AFUA_7G02350)"/>
    <property type="match status" value="1"/>
</dbReference>
<dbReference type="Proteomes" id="UP000011086">
    <property type="component" value="Unassembled WGS sequence"/>
</dbReference>
<sequence length="141" mass="16289">MLQDLHSSGFVRRDKRLDAEPVAIESHLEELKDAIRIMAIHEYTAKTTELFSQVVTNEVVPLVQLLDWLEKGAKRLDKRYPEPVLGSVDPVSLLLEKQVPLFLDDLESMKQQVVDHATREHEPLAFEDIFTLYNRVKALLR</sequence>
<proteinExistence type="predicted"/>